<dbReference type="GO" id="GO:0016887">
    <property type="term" value="F:ATP hydrolysis activity"/>
    <property type="evidence" value="ECO:0007669"/>
    <property type="project" value="InterPro"/>
</dbReference>
<dbReference type="GO" id="GO:0006302">
    <property type="term" value="P:double-strand break repair"/>
    <property type="evidence" value="ECO:0007669"/>
    <property type="project" value="InterPro"/>
</dbReference>
<proteinExistence type="inferred from homology"/>
<gene>
    <name evidence="5" type="ORF">K6T50_15955</name>
</gene>
<dbReference type="EMBL" id="CP081959">
    <property type="protein sequence ID" value="QZP39396.1"/>
    <property type="molecule type" value="Genomic_DNA"/>
</dbReference>
<dbReference type="KEGG" id="hmp:K6T50_15955"/>
<dbReference type="SUPFAM" id="SSF52540">
    <property type="entry name" value="P-loop containing nucleoside triphosphate hydrolases"/>
    <property type="match status" value="2"/>
</dbReference>
<protein>
    <submittedName>
        <fullName evidence="5">Chromosome segregation protein SMC</fullName>
    </submittedName>
</protein>
<comment type="similarity">
    <text evidence="2">Belongs to the Sph1/Sph2 family.</text>
</comment>
<evidence type="ECO:0000256" key="3">
    <source>
        <dbReference type="SAM" id="Coils"/>
    </source>
</evidence>
<dbReference type="InterPro" id="IPR038729">
    <property type="entry name" value="Rad50/SbcC_AAA"/>
</dbReference>
<dbReference type="PANTHER" id="PTHR32114:SF2">
    <property type="entry name" value="ABC TRANSPORTER ABCH.3"/>
    <property type="match status" value="1"/>
</dbReference>
<feature type="domain" description="Rad50/SbcC-type AAA" evidence="4">
    <location>
        <begin position="13"/>
        <end position="234"/>
    </location>
</feature>
<dbReference type="Pfam" id="PF13476">
    <property type="entry name" value="AAA_23"/>
    <property type="match status" value="1"/>
</dbReference>
<keyword evidence="5" id="KW-0614">Plasmid</keyword>
<sequence length="645" mass="74269">MESDAPVEVGSTLHVEQIGGIQETTVSLVPGVNVLEGRNATNRTSFLRAIMAALGSTDVSLKGDAKRGIVELEIGPETYTRTLERKDGTTTFGGDPYLDDPTLADRFAFLLESNEARRSVARGDDLREVIMDPVDTKSIEQEIENTESRRAEIDERIEELKGRKSELTSLQSERREIQSTLTDKRSALEDVREEITEADTAVDEMQKRQEEHQEALTELEEARERLSNISDRIEDEREQLEALENERSELREEREEFPTSFEEISEIGRKTGELQERRRSLGSLVDRIQNIVQFNNELLDDADSDLRDALVAETEDPTDQLLEEPGLQCWTCGSVVDREEIEERLSDLRALRREKMEERREISAELDELQDRKRRMEKHQQRREQIDQQLQQIEERLSQNRTTIDELQDERATLRDRVQEAERAVESLEPDDNERVLELNRRETELEVTIERLKSELSEIDDRIEEVEEAVAEIPELEAERETVNQRLAELRTRIEDLERQAVTGFNDHMEQLIDRLGYENIERIWIERRSLGEGETRRGTSETQFDLHVVRTTAEGTAYEDTVSHLSESEREVTGLVFALAGYLVHDVHELVPFMLLDSLEAIDADRIAAVVEYFKEYTDYLVVALLPGDAAAVNDGYNRVTTI</sequence>
<evidence type="ECO:0000256" key="1">
    <source>
        <dbReference type="ARBA" id="ARBA00023054"/>
    </source>
</evidence>
<accession>A0A8T8WHY3</accession>
<dbReference type="Gene3D" id="1.10.287.2610">
    <property type="match status" value="1"/>
</dbReference>
<geneLocation type="plasmid" evidence="5 6">
    <name>unnamed1</name>
</geneLocation>
<dbReference type="Proteomes" id="UP000826254">
    <property type="component" value="Plasmid unnamed1"/>
</dbReference>
<organism evidence="5 6">
    <name type="scientific">Halobaculum magnesiiphilum</name>
    <dbReference type="NCBI Taxonomy" id="1017351"/>
    <lineage>
        <taxon>Archaea</taxon>
        <taxon>Methanobacteriati</taxon>
        <taxon>Methanobacteriota</taxon>
        <taxon>Stenosarchaea group</taxon>
        <taxon>Halobacteria</taxon>
        <taxon>Halobacteriales</taxon>
        <taxon>Haloferacaceae</taxon>
        <taxon>Halobaculum</taxon>
    </lineage>
</organism>
<dbReference type="RefSeq" id="WP_222609150.1">
    <property type="nucleotide sequence ID" value="NZ_CP081959.1"/>
</dbReference>
<dbReference type="GeneID" id="67212422"/>
<feature type="coiled-coil region" evidence="3">
    <location>
        <begin position="136"/>
        <end position="260"/>
    </location>
</feature>
<keyword evidence="1 3" id="KW-0175">Coiled coil</keyword>
<evidence type="ECO:0000313" key="5">
    <source>
        <dbReference type="EMBL" id="QZP39396.1"/>
    </source>
</evidence>
<evidence type="ECO:0000313" key="6">
    <source>
        <dbReference type="Proteomes" id="UP000826254"/>
    </source>
</evidence>
<keyword evidence="6" id="KW-1185">Reference proteome</keyword>
<dbReference type="InterPro" id="IPR027417">
    <property type="entry name" value="P-loop_NTPase"/>
</dbReference>
<reference evidence="5 6" key="1">
    <citation type="journal article" date="2021" name="Int. J. Syst. Evol. Microbiol.">
        <title>Halobaculum halophilum sp. nov. and Halobaculum salinum sp. nov., isolated from salt lake and saline soil.</title>
        <authorList>
            <person name="Cui H.L."/>
            <person name="Shi X.W."/>
            <person name="Yin X.M."/>
            <person name="Yang X.Y."/>
            <person name="Hou J."/>
            <person name="Zhu L."/>
        </authorList>
    </citation>
    <scope>NUCLEOTIDE SEQUENCE [LARGE SCALE GENOMIC DNA]</scope>
    <source>
        <strain evidence="5 6">NBRC 109044</strain>
    </source>
</reference>
<name>A0A8T8WHY3_9EURY</name>
<dbReference type="Gene3D" id="3.40.50.300">
    <property type="entry name" value="P-loop containing nucleotide triphosphate hydrolases"/>
    <property type="match status" value="2"/>
</dbReference>
<evidence type="ECO:0000259" key="4">
    <source>
        <dbReference type="Pfam" id="PF13476"/>
    </source>
</evidence>
<evidence type="ECO:0000256" key="2">
    <source>
        <dbReference type="ARBA" id="ARBA00049666"/>
    </source>
</evidence>
<dbReference type="NCBIfam" id="NF045487">
    <property type="entry name" value="ASRP"/>
    <property type="match status" value="1"/>
</dbReference>
<dbReference type="PANTHER" id="PTHR32114">
    <property type="entry name" value="ABC TRANSPORTER ABCH.3"/>
    <property type="match status" value="1"/>
</dbReference>
<feature type="coiled-coil region" evidence="3">
    <location>
        <begin position="338"/>
        <end position="501"/>
    </location>
</feature>
<dbReference type="AlphaFoldDB" id="A0A8T8WHY3"/>